<organism evidence="1 2">
    <name type="scientific">Pseudolabrys taiwanensis</name>
    <dbReference type="NCBI Taxonomy" id="331696"/>
    <lineage>
        <taxon>Bacteria</taxon>
        <taxon>Pseudomonadati</taxon>
        <taxon>Pseudomonadota</taxon>
        <taxon>Alphaproteobacteria</taxon>
        <taxon>Hyphomicrobiales</taxon>
        <taxon>Xanthobacteraceae</taxon>
        <taxon>Pseudolabrys</taxon>
    </lineage>
</organism>
<dbReference type="Proteomes" id="UP000254889">
    <property type="component" value="Chromosome"/>
</dbReference>
<reference evidence="1 2" key="1">
    <citation type="submission" date="2018-07" db="EMBL/GenBank/DDBJ databases">
        <authorList>
            <person name="Quirk P.G."/>
            <person name="Krulwich T.A."/>
        </authorList>
    </citation>
    <scope>NUCLEOTIDE SEQUENCE [LARGE SCALE GENOMIC DNA]</scope>
    <source>
        <strain evidence="1 2">CC-BB4</strain>
    </source>
</reference>
<evidence type="ECO:0000313" key="1">
    <source>
        <dbReference type="EMBL" id="AXK82324.1"/>
    </source>
</evidence>
<dbReference type="EMBL" id="CP031417">
    <property type="protein sequence ID" value="AXK82324.1"/>
    <property type="molecule type" value="Genomic_DNA"/>
</dbReference>
<dbReference type="KEGG" id="ptaw:DW352_18445"/>
<sequence>MRSQLVAIVQVAIRRQPMGWRDLNLRLALQRPGGLGAATMQDWMAGGDGAISARDQAIAFGIARAPDAPTPSGGQPDA</sequence>
<dbReference type="AlphaFoldDB" id="A0A345ZZH7"/>
<protein>
    <submittedName>
        <fullName evidence="1">Uncharacterized protein</fullName>
    </submittedName>
</protein>
<evidence type="ECO:0000313" key="2">
    <source>
        <dbReference type="Proteomes" id="UP000254889"/>
    </source>
</evidence>
<accession>A0A345ZZH7</accession>
<gene>
    <name evidence="1" type="ORF">DW352_18445</name>
</gene>
<name>A0A345ZZH7_9HYPH</name>
<proteinExistence type="predicted"/>
<keyword evidence="2" id="KW-1185">Reference proteome</keyword>